<name>A0ABW8EJH1_STRT5</name>
<dbReference type="SUPFAM" id="SSF53335">
    <property type="entry name" value="S-adenosyl-L-methionine-dependent methyltransferases"/>
    <property type="match status" value="1"/>
</dbReference>
<organism evidence="6 7">
    <name type="scientific">Streptomyces toxytricini</name>
    <name type="common">Actinomyces toxytricini</name>
    <dbReference type="NCBI Taxonomy" id="67369"/>
    <lineage>
        <taxon>Bacteria</taxon>
        <taxon>Bacillati</taxon>
        <taxon>Actinomycetota</taxon>
        <taxon>Actinomycetes</taxon>
        <taxon>Kitasatosporales</taxon>
        <taxon>Streptomycetaceae</taxon>
        <taxon>Streptomyces</taxon>
    </lineage>
</organism>
<dbReference type="GO" id="GO:0032259">
    <property type="term" value="P:methylation"/>
    <property type="evidence" value="ECO:0007669"/>
    <property type="project" value="UniProtKB-KW"/>
</dbReference>
<dbReference type="Proteomes" id="UP001617351">
    <property type="component" value="Unassembled WGS sequence"/>
</dbReference>
<keyword evidence="7" id="KW-1185">Reference proteome</keyword>
<keyword evidence="2 6" id="KW-0489">Methyltransferase</keyword>
<dbReference type="EMBL" id="JBIUYY010000005">
    <property type="protein sequence ID" value="MFJ2822326.1"/>
    <property type="molecule type" value="Genomic_DNA"/>
</dbReference>
<evidence type="ECO:0000256" key="1">
    <source>
        <dbReference type="ARBA" id="ARBA00010815"/>
    </source>
</evidence>
<keyword evidence="5" id="KW-0443">Lipid metabolism</keyword>
<evidence type="ECO:0000256" key="5">
    <source>
        <dbReference type="ARBA" id="ARBA00023098"/>
    </source>
</evidence>
<dbReference type="InterPro" id="IPR029063">
    <property type="entry name" value="SAM-dependent_MTases_sf"/>
</dbReference>
<dbReference type="CDD" id="cd02440">
    <property type="entry name" value="AdoMet_MTases"/>
    <property type="match status" value="1"/>
</dbReference>
<dbReference type="EC" id="2.1.1.-" evidence="6"/>
<evidence type="ECO:0000256" key="4">
    <source>
        <dbReference type="ARBA" id="ARBA00022691"/>
    </source>
</evidence>
<protein>
    <submittedName>
        <fullName evidence="6">SAM-dependent methyltransferase</fullName>
        <ecNumber evidence="6">2.1.1.-</ecNumber>
    </submittedName>
</protein>
<evidence type="ECO:0000313" key="6">
    <source>
        <dbReference type="EMBL" id="MFJ2822326.1"/>
    </source>
</evidence>
<accession>A0ABW8EJH1</accession>
<dbReference type="Gene3D" id="3.40.50.150">
    <property type="entry name" value="Vaccinia Virus protein VP39"/>
    <property type="match status" value="1"/>
</dbReference>
<comment type="similarity">
    <text evidence="1">Belongs to the CFA/CMAS family.</text>
</comment>
<comment type="caution">
    <text evidence="6">The sequence shown here is derived from an EMBL/GenBank/DDBJ whole genome shotgun (WGS) entry which is preliminary data.</text>
</comment>
<gene>
    <name evidence="6" type="ORF">ACIO7M_14560</name>
</gene>
<dbReference type="PANTHER" id="PTHR43667:SF1">
    <property type="entry name" value="CYCLOPROPANE-FATTY-ACYL-PHOSPHOLIPID SYNTHASE"/>
    <property type="match status" value="1"/>
</dbReference>
<sequence length="324" mass="37204">MNRAKHSAIGYKGSSDEAIRHHYDFLGDFYRLALGPDLVYSLARWEDGDTLETAQVRKLDLHARAARAEGASRVLDVGCGWGSMMHRLTEAHHVRHVVGLNVSASQVEYVRSREWPGCEVRLENWIDHLPDALYDAVFAIEAMEHFAGSTIRRSQRVARYRLFFERCHGWLRPGGRLAVQSNAWNARGWLASMLLPARMLDPDGGPRGLRLDFRPRDVRDAVRNLREGLHSSRRVFPECFVPTRSELVEAARGLFTVAELRDDPDDGARTLQCWMERCIAHREQGARLIGRQAVDDLIREQRATLRFMREHRCTVLRMALERVD</sequence>
<dbReference type="RefSeq" id="WP_365512969.1">
    <property type="nucleotide sequence ID" value="NZ_JBFANW010000390.1"/>
</dbReference>
<evidence type="ECO:0000313" key="7">
    <source>
        <dbReference type="Proteomes" id="UP001617351"/>
    </source>
</evidence>
<reference evidence="6 7" key="1">
    <citation type="submission" date="2024-10" db="EMBL/GenBank/DDBJ databases">
        <title>The Natural Products Discovery Center: Release of the First 8490 Sequenced Strains for Exploring Actinobacteria Biosynthetic Diversity.</title>
        <authorList>
            <person name="Kalkreuter E."/>
            <person name="Kautsar S.A."/>
            <person name="Yang D."/>
            <person name="Bader C.D."/>
            <person name="Teijaro C.N."/>
            <person name="Fluegel L."/>
            <person name="Davis C.M."/>
            <person name="Simpson J.R."/>
            <person name="Lauterbach L."/>
            <person name="Steele A.D."/>
            <person name="Gui C."/>
            <person name="Meng S."/>
            <person name="Li G."/>
            <person name="Viehrig K."/>
            <person name="Ye F."/>
            <person name="Su P."/>
            <person name="Kiefer A.F."/>
            <person name="Nichols A."/>
            <person name="Cepeda A.J."/>
            <person name="Yan W."/>
            <person name="Fan B."/>
            <person name="Jiang Y."/>
            <person name="Adhikari A."/>
            <person name="Zheng C.-J."/>
            <person name="Schuster L."/>
            <person name="Cowan T.M."/>
            <person name="Smanski M.J."/>
            <person name="Chevrette M.G."/>
            <person name="De Carvalho L.P.S."/>
            <person name="Shen B."/>
        </authorList>
    </citation>
    <scope>NUCLEOTIDE SEQUENCE [LARGE SCALE GENOMIC DNA]</scope>
    <source>
        <strain evidence="6 7">NPDC087220</strain>
    </source>
</reference>
<dbReference type="InterPro" id="IPR050723">
    <property type="entry name" value="CFA/CMAS"/>
</dbReference>
<proteinExistence type="inferred from homology"/>
<evidence type="ECO:0000256" key="2">
    <source>
        <dbReference type="ARBA" id="ARBA00022603"/>
    </source>
</evidence>
<dbReference type="PANTHER" id="PTHR43667">
    <property type="entry name" value="CYCLOPROPANE-FATTY-ACYL-PHOSPHOLIPID SYNTHASE"/>
    <property type="match status" value="1"/>
</dbReference>
<dbReference type="Pfam" id="PF02353">
    <property type="entry name" value="CMAS"/>
    <property type="match status" value="1"/>
</dbReference>
<keyword evidence="4" id="KW-0949">S-adenosyl-L-methionine</keyword>
<evidence type="ECO:0000256" key="3">
    <source>
        <dbReference type="ARBA" id="ARBA00022679"/>
    </source>
</evidence>
<keyword evidence="3 6" id="KW-0808">Transferase</keyword>
<dbReference type="GO" id="GO:0008168">
    <property type="term" value="F:methyltransferase activity"/>
    <property type="evidence" value="ECO:0007669"/>
    <property type="project" value="UniProtKB-KW"/>
</dbReference>